<gene>
    <name evidence="2" type="ORF">ACFOSV_02565</name>
</gene>
<keyword evidence="1" id="KW-0732">Signal</keyword>
<comment type="caution">
    <text evidence="2">The sequence shown here is derived from an EMBL/GenBank/DDBJ whole genome shotgun (WGS) entry which is preliminary data.</text>
</comment>
<evidence type="ECO:0000313" key="2">
    <source>
        <dbReference type="EMBL" id="MFC3879038.1"/>
    </source>
</evidence>
<keyword evidence="3" id="KW-1185">Reference proteome</keyword>
<dbReference type="RefSeq" id="WP_377903081.1">
    <property type="nucleotide sequence ID" value="NZ_JBHRZS010000003.1"/>
</dbReference>
<organism evidence="2 3">
    <name type="scientific">Algoriphagus namhaensis</name>
    <dbReference type="NCBI Taxonomy" id="915353"/>
    <lineage>
        <taxon>Bacteria</taxon>
        <taxon>Pseudomonadati</taxon>
        <taxon>Bacteroidota</taxon>
        <taxon>Cytophagia</taxon>
        <taxon>Cytophagales</taxon>
        <taxon>Cyclobacteriaceae</taxon>
        <taxon>Algoriphagus</taxon>
    </lineage>
</organism>
<feature type="signal peptide" evidence="1">
    <location>
        <begin position="1"/>
        <end position="19"/>
    </location>
</feature>
<dbReference type="EMBL" id="JBHRZS010000003">
    <property type="protein sequence ID" value="MFC3879038.1"/>
    <property type="molecule type" value="Genomic_DNA"/>
</dbReference>
<protein>
    <submittedName>
        <fullName evidence="2">DinB family protein</fullName>
    </submittedName>
</protein>
<proteinExistence type="predicted"/>
<dbReference type="SUPFAM" id="SSF109854">
    <property type="entry name" value="DinB/YfiT-like putative metalloenzymes"/>
    <property type="match status" value="1"/>
</dbReference>
<dbReference type="Gene3D" id="1.20.120.450">
    <property type="entry name" value="dinb family like domain"/>
    <property type="match status" value="1"/>
</dbReference>
<dbReference type="Proteomes" id="UP001595805">
    <property type="component" value="Unassembled WGS sequence"/>
</dbReference>
<sequence>MKKLIATLCLISLFNFAFGQSATDNLPYSQIPAAAATYNSGDMVARMIDGLGYRFFWATEGLTQSDLEFTPSSESRNTLQTLEHIYSLSQTIRNTTLNQPNLRPEDLSGMDFEDFRNGTLENLLEASQALSAKDEADVAKLKMVFEGSDFRRELPIWNLINGPIADAIYHTGQVVMLRRMSGNPMNPKVNVLTGVTAK</sequence>
<evidence type="ECO:0000256" key="1">
    <source>
        <dbReference type="SAM" id="SignalP"/>
    </source>
</evidence>
<name>A0ABV8ALY5_9BACT</name>
<evidence type="ECO:0000313" key="3">
    <source>
        <dbReference type="Proteomes" id="UP001595805"/>
    </source>
</evidence>
<feature type="chain" id="PRO_5046005858" evidence="1">
    <location>
        <begin position="20"/>
        <end position="198"/>
    </location>
</feature>
<accession>A0ABV8ALY5</accession>
<reference evidence="3" key="1">
    <citation type="journal article" date="2019" name="Int. J. Syst. Evol. Microbiol.">
        <title>The Global Catalogue of Microorganisms (GCM) 10K type strain sequencing project: providing services to taxonomists for standard genome sequencing and annotation.</title>
        <authorList>
            <consortium name="The Broad Institute Genomics Platform"/>
            <consortium name="The Broad Institute Genome Sequencing Center for Infectious Disease"/>
            <person name="Wu L."/>
            <person name="Ma J."/>
        </authorList>
    </citation>
    <scope>NUCLEOTIDE SEQUENCE [LARGE SCALE GENOMIC DNA]</scope>
    <source>
        <strain evidence="3">CCUG 60523</strain>
    </source>
</reference>
<dbReference type="InterPro" id="IPR034660">
    <property type="entry name" value="DinB/YfiT-like"/>
</dbReference>